<accession>A0A2N6K763</accession>
<keyword evidence="2" id="KW-1185">Reference proteome</keyword>
<sequence length="68" mass="7571">MKKKAGGSPDEKILLPTMKVLFSPTTPRDATYYNCWNPQGRSGSFMPGKESTAVAPPHLYMPTPIFKR</sequence>
<evidence type="ECO:0000313" key="1">
    <source>
        <dbReference type="EMBL" id="PLZ92981.1"/>
    </source>
</evidence>
<name>A0A2N6K763_FISMU</name>
<gene>
    <name evidence="1" type="ORF">CEN44_04640</name>
</gene>
<organism evidence="1 2">
    <name type="scientific">Fischerella muscicola CCMEE 5323</name>
    <dbReference type="NCBI Taxonomy" id="2019572"/>
    <lineage>
        <taxon>Bacteria</taxon>
        <taxon>Bacillati</taxon>
        <taxon>Cyanobacteriota</taxon>
        <taxon>Cyanophyceae</taxon>
        <taxon>Nostocales</taxon>
        <taxon>Hapalosiphonaceae</taxon>
        <taxon>Fischerella</taxon>
    </lineage>
</organism>
<proteinExistence type="predicted"/>
<reference evidence="1 2" key="1">
    <citation type="submission" date="2017-08" db="EMBL/GenBank/DDBJ databases">
        <title>Genomes of Fischerella (Mastigocladus) sp. strains.</title>
        <authorList>
            <person name="Miller S.R."/>
        </authorList>
    </citation>
    <scope>NUCLEOTIDE SEQUENCE [LARGE SCALE GENOMIC DNA]</scope>
    <source>
        <strain evidence="1 2">CCMEE 5323</strain>
    </source>
</reference>
<dbReference type="Proteomes" id="UP000235036">
    <property type="component" value="Unassembled WGS sequence"/>
</dbReference>
<comment type="caution">
    <text evidence="1">The sequence shown here is derived from an EMBL/GenBank/DDBJ whole genome shotgun (WGS) entry which is preliminary data.</text>
</comment>
<protein>
    <submittedName>
        <fullName evidence="1">Uncharacterized protein</fullName>
    </submittedName>
</protein>
<dbReference type="EMBL" id="NRQW01000091">
    <property type="protein sequence ID" value="PLZ92981.1"/>
    <property type="molecule type" value="Genomic_DNA"/>
</dbReference>
<dbReference type="AlphaFoldDB" id="A0A2N6K763"/>
<evidence type="ECO:0000313" key="2">
    <source>
        <dbReference type="Proteomes" id="UP000235036"/>
    </source>
</evidence>